<name>A0A348AKA7_9FIRM</name>
<dbReference type="EMBL" id="AP018449">
    <property type="protein sequence ID" value="BBB91505.1"/>
    <property type="molecule type" value="Genomic_DNA"/>
</dbReference>
<dbReference type="InterPro" id="IPR018841">
    <property type="entry name" value="DUF2442"/>
</dbReference>
<gene>
    <name evidence="1" type="ORF">MAMMFC1_02189</name>
</gene>
<protein>
    <recommendedName>
        <fullName evidence="3">DUF2442 domain-containing protein</fullName>
    </recommendedName>
</protein>
<evidence type="ECO:0000313" key="2">
    <source>
        <dbReference type="Proteomes" id="UP000276437"/>
    </source>
</evidence>
<dbReference type="RefSeq" id="WP_126308515.1">
    <property type="nucleotide sequence ID" value="NZ_AP018449.1"/>
</dbReference>
<dbReference type="Proteomes" id="UP000276437">
    <property type="component" value="Chromosome"/>
</dbReference>
<keyword evidence="2" id="KW-1185">Reference proteome</keyword>
<dbReference type="OrthoDB" id="162796at2"/>
<sequence length="89" mass="10503">MTLFQKVNLIKQVKSVTPLDDYELLLEFNTGEKRIFDVKPLLDKPVFQPLRNKELFKKVHIVFDYTIAWNDDIDMCPDNLYLQSVPVNC</sequence>
<accession>A0A348AKA7</accession>
<evidence type="ECO:0000313" key="1">
    <source>
        <dbReference type="EMBL" id="BBB91505.1"/>
    </source>
</evidence>
<proteinExistence type="predicted"/>
<dbReference type="SUPFAM" id="SSF143880">
    <property type="entry name" value="NE0471 N-terminal domain-like"/>
    <property type="match status" value="1"/>
</dbReference>
<reference evidence="1 2" key="1">
    <citation type="journal article" date="2018" name="Int. J. Syst. Evol. Microbiol.">
        <title>Methylomusa anaerophila gen. nov., sp. nov., an anaerobic methanol-utilizing bacterium isolated from a microbial fuel cell.</title>
        <authorList>
            <person name="Amano N."/>
            <person name="Yamamuro A."/>
            <person name="Miyahara M."/>
            <person name="Kouzuma A."/>
            <person name="Abe T."/>
            <person name="Watanabe K."/>
        </authorList>
    </citation>
    <scope>NUCLEOTIDE SEQUENCE [LARGE SCALE GENOMIC DNA]</scope>
    <source>
        <strain evidence="1 2">MMFC1</strain>
    </source>
</reference>
<dbReference type="AlphaFoldDB" id="A0A348AKA7"/>
<dbReference type="KEGG" id="mana:MAMMFC1_02189"/>
<dbReference type="Pfam" id="PF10387">
    <property type="entry name" value="DUF2442"/>
    <property type="match status" value="1"/>
</dbReference>
<organism evidence="1 2">
    <name type="scientific">Methylomusa anaerophila</name>
    <dbReference type="NCBI Taxonomy" id="1930071"/>
    <lineage>
        <taxon>Bacteria</taxon>
        <taxon>Bacillati</taxon>
        <taxon>Bacillota</taxon>
        <taxon>Negativicutes</taxon>
        <taxon>Selenomonadales</taxon>
        <taxon>Sporomusaceae</taxon>
        <taxon>Methylomusa</taxon>
    </lineage>
</organism>
<dbReference type="InterPro" id="IPR036782">
    <property type="entry name" value="NE0471-like_N"/>
</dbReference>
<dbReference type="Gene3D" id="3.30.2020.10">
    <property type="entry name" value="NE0471-like N-terminal domain"/>
    <property type="match status" value="1"/>
</dbReference>
<evidence type="ECO:0008006" key="3">
    <source>
        <dbReference type="Google" id="ProtNLM"/>
    </source>
</evidence>